<accession>A0ABT3GED4</accession>
<dbReference type="RefSeq" id="WP_264485742.1">
    <property type="nucleotide sequence ID" value="NZ_JAPDDT010000001.1"/>
</dbReference>
<dbReference type="Proteomes" id="UP001320876">
    <property type="component" value="Unassembled WGS sequence"/>
</dbReference>
<name>A0ABT3GED4_9BACT</name>
<keyword evidence="2" id="KW-1185">Reference proteome</keyword>
<evidence type="ECO:0000313" key="2">
    <source>
        <dbReference type="Proteomes" id="UP001320876"/>
    </source>
</evidence>
<protein>
    <submittedName>
        <fullName evidence="1">Uncharacterized protein</fullName>
    </submittedName>
</protein>
<evidence type="ECO:0000313" key="1">
    <source>
        <dbReference type="EMBL" id="MCW1921633.1"/>
    </source>
</evidence>
<reference evidence="1 2" key="1">
    <citation type="submission" date="2022-10" db="EMBL/GenBank/DDBJ databases">
        <title>Luteolibacter arcticus strain CCTCC AB 2014275, whole genome shotgun sequencing project.</title>
        <authorList>
            <person name="Zhao G."/>
            <person name="Shen L."/>
        </authorList>
    </citation>
    <scope>NUCLEOTIDE SEQUENCE [LARGE SCALE GENOMIC DNA]</scope>
    <source>
        <strain evidence="1 2">CCTCC AB 2014275</strain>
    </source>
</reference>
<proteinExistence type="predicted"/>
<sequence>MRISPRQGNLPGAAAQALEGRFHGGRLFEVTVHYRDPAANADEMETRFNKLKKELTGEYGALSANRQDRTIKDQFATRTLSFHREPVKGLFLLLAYTEIEDQLRKTREATFSLLYRNDNLRQDLEKLAAPAGQNTGGNGK</sequence>
<comment type="caution">
    <text evidence="1">The sequence shown here is derived from an EMBL/GenBank/DDBJ whole genome shotgun (WGS) entry which is preliminary data.</text>
</comment>
<organism evidence="1 2">
    <name type="scientific">Luteolibacter arcticus</name>
    <dbReference type="NCBI Taxonomy" id="1581411"/>
    <lineage>
        <taxon>Bacteria</taxon>
        <taxon>Pseudomonadati</taxon>
        <taxon>Verrucomicrobiota</taxon>
        <taxon>Verrucomicrobiia</taxon>
        <taxon>Verrucomicrobiales</taxon>
        <taxon>Verrucomicrobiaceae</taxon>
        <taxon>Luteolibacter</taxon>
    </lineage>
</organism>
<gene>
    <name evidence="1" type="ORF">OKA05_03655</name>
</gene>
<dbReference type="EMBL" id="JAPDDT010000001">
    <property type="protein sequence ID" value="MCW1921633.1"/>
    <property type="molecule type" value="Genomic_DNA"/>
</dbReference>